<evidence type="ECO:0000256" key="2">
    <source>
        <dbReference type="ARBA" id="ARBA00022679"/>
    </source>
</evidence>
<sequence length="189" mass="19944">MRGVIILAGGRGTRMGGVDKASVILAGERLIDRLVRQLPYGMPTAVVSPYRLGMPQVCESPLFGGPVAGIAAGHAALSNLSLSTTAVLAVDAPDSPQMLPALAAAVEDSDADVAVATLDGHLQPLCALWRTEALQKALGELGDPRNQPVMRLLRLAENVVHVAGTEAVRDIDTVDELRARRQARQTTQR</sequence>
<evidence type="ECO:0000313" key="10">
    <source>
        <dbReference type="EMBL" id="SQI00174.1"/>
    </source>
</evidence>
<evidence type="ECO:0000256" key="4">
    <source>
        <dbReference type="ARBA" id="ARBA00022741"/>
    </source>
</evidence>
<reference evidence="10 11" key="1">
    <citation type="submission" date="2018-06" db="EMBL/GenBank/DDBJ databases">
        <authorList>
            <consortium name="Pathogen Informatics"/>
            <person name="Doyle S."/>
        </authorList>
    </citation>
    <scope>NUCLEOTIDE SEQUENCE [LARGE SCALE GENOMIC DNA]</scope>
    <source>
        <strain evidence="10 11">NCTC10288</strain>
    </source>
</reference>
<dbReference type="Proteomes" id="UP000594905">
    <property type="component" value="Chromosome"/>
</dbReference>
<evidence type="ECO:0000313" key="11">
    <source>
        <dbReference type="Proteomes" id="UP000249264"/>
    </source>
</evidence>
<protein>
    <submittedName>
        <fullName evidence="9">Molybdenum cofactor guanylyltransferase</fullName>
    </submittedName>
    <submittedName>
        <fullName evidence="10">Molybdopterin-guanine dinucleotide biosynthesis protein A</fullName>
    </submittedName>
</protein>
<dbReference type="InterPro" id="IPR029044">
    <property type="entry name" value="Nucleotide-diphossugar_trans"/>
</dbReference>
<dbReference type="AlphaFoldDB" id="A0A2X4UQ24"/>
<keyword evidence="7" id="KW-0501">Molybdenum cofactor biosynthesis</keyword>
<evidence type="ECO:0000256" key="1">
    <source>
        <dbReference type="ARBA" id="ARBA00022490"/>
    </source>
</evidence>
<dbReference type="EMBL" id="CP065689">
    <property type="protein sequence ID" value="QPS58713.1"/>
    <property type="molecule type" value="Genomic_DNA"/>
</dbReference>
<evidence type="ECO:0000256" key="7">
    <source>
        <dbReference type="ARBA" id="ARBA00023150"/>
    </source>
</evidence>
<dbReference type="EMBL" id="LS483460">
    <property type="protein sequence ID" value="SQI00174.1"/>
    <property type="molecule type" value="Genomic_DNA"/>
</dbReference>
<dbReference type="Proteomes" id="UP000249264">
    <property type="component" value="Chromosome 1"/>
</dbReference>
<dbReference type="GO" id="GO:0006777">
    <property type="term" value="P:Mo-molybdopterin cofactor biosynthetic process"/>
    <property type="evidence" value="ECO:0007669"/>
    <property type="project" value="UniProtKB-KW"/>
</dbReference>
<dbReference type="CDD" id="cd02503">
    <property type="entry name" value="MobA"/>
    <property type="match status" value="1"/>
</dbReference>
<dbReference type="SUPFAM" id="SSF53448">
    <property type="entry name" value="Nucleotide-diphospho-sugar transferases"/>
    <property type="match status" value="1"/>
</dbReference>
<keyword evidence="12" id="KW-1185">Reference proteome</keyword>
<dbReference type="OrthoDB" id="4408226at2"/>
<accession>A0A2X4UQ24</accession>
<dbReference type="InterPro" id="IPR013482">
    <property type="entry name" value="Molybde_CF_guanTrfase"/>
</dbReference>
<proteinExistence type="predicted"/>
<dbReference type="Gene3D" id="3.90.550.10">
    <property type="entry name" value="Spore Coat Polysaccharide Biosynthesis Protein SpsA, Chain A"/>
    <property type="match status" value="1"/>
</dbReference>
<keyword evidence="3" id="KW-0479">Metal-binding</keyword>
<keyword evidence="6" id="KW-0342">GTP-binding</keyword>
<keyword evidence="4" id="KW-0547">Nucleotide-binding</keyword>
<gene>
    <name evidence="10" type="primary">mob</name>
    <name evidence="9" type="ORF">I6G51_07080</name>
    <name evidence="10" type="ORF">NCTC10288_01481</name>
</gene>
<dbReference type="GeneID" id="70783379"/>
<keyword evidence="5" id="KW-0460">Magnesium</keyword>
<dbReference type="STRING" id="38301.NX84_06235"/>
<dbReference type="RefSeq" id="WP_039674968.1">
    <property type="nucleotide sequence ID" value="NZ_CP065689.1"/>
</dbReference>
<keyword evidence="9" id="KW-0548">Nucleotidyltransferase</keyword>
<organism evidence="10 11">
    <name type="scientific">Corynebacterium minutissimum</name>
    <dbReference type="NCBI Taxonomy" id="38301"/>
    <lineage>
        <taxon>Bacteria</taxon>
        <taxon>Bacillati</taxon>
        <taxon>Actinomycetota</taxon>
        <taxon>Actinomycetes</taxon>
        <taxon>Mycobacteriales</taxon>
        <taxon>Corynebacteriaceae</taxon>
        <taxon>Corynebacterium</taxon>
    </lineage>
</organism>
<dbReference type="InterPro" id="IPR025877">
    <property type="entry name" value="MobA-like_NTP_Trfase"/>
</dbReference>
<dbReference type="PANTHER" id="PTHR19136">
    <property type="entry name" value="MOLYBDENUM COFACTOR GUANYLYLTRANSFERASE"/>
    <property type="match status" value="1"/>
</dbReference>
<evidence type="ECO:0000256" key="6">
    <source>
        <dbReference type="ARBA" id="ARBA00023134"/>
    </source>
</evidence>
<feature type="domain" description="MobA-like NTP transferase" evidence="8">
    <location>
        <begin position="4"/>
        <end position="151"/>
    </location>
</feature>
<reference evidence="9 12" key="2">
    <citation type="submission" date="2020-12" db="EMBL/GenBank/DDBJ databases">
        <title>FDA dAtabase for Regulatory Grade micrObial Sequences (FDA-ARGOS): Supporting development and validation of Infectious Disease Dx tests.</title>
        <authorList>
            <person name="Sproer C."/>
            <person name="Gronow S."/>
            <person name="Severitt S."/>
            <person name="Schroder I."/>
            <person name="Tallon L."/>
            <person name="Sadzewicz L."/>
            <person name="Zhao X."/>
            <person name="Boylan J."/>
            <person name="Ott S."/>
            <person name="Bowen H."/>
            <person name="Vavikolanu K."/>
            <person name="Mehta A."/>
            <person name="Aluvathingal J."/>
            <person name="Nadendla S."/>
            <person name="Lowell S."/>
            <person name="Myers T."/>
            <person name="Yan Y."/>
            <person name="Sichtig H."/>
        </authorList>
    </citation>
    <scope>NUCLEOTIDE SEQUENCE [LARGE SCALE GENOMIC DNA]</scope>
    <source>
        <strain evidence="9 12">FDAARGOS_894</strain>
    </source>
</reference>
<dbReference type="KEGG" id="cmin:NCTC10288_01481"/>
<evidence type="ECO:0000313" key="9">
    <source>
        <dbReference type="EMBL" id="QPS58713.1"/>
    </source>
</evidence>
<keyword evidence="1" id="KW-0963">Cytoplasm</keyword>
<evidence type="ECO:0000259" key="8">
    <source>
        <dbReference type="Pfam" id="PF12804"/>
    </source>
</evidence>
<name>A0A2X4UQ24_9CORY</name>
<dbReference type="GO" id="GO:0005525">
    <property type="term" value="F:GTP binding"/>
    <property type="evidence" value="ECO:0007669"/>
    <property type="project" value="UniProtKB-KW"/>
</dbReference>
<dbReference type="PANTHER" id="PTHR19136:SF81">
    <property type="entry name" value="MOLYBDENUM COFACTOR GUANYLYLTRANSFERASE"/>
    <property type="match status" value="1"/>
</dbReference>
<evidence type="ECO:0000313" key="12">
    <source>
        <dbReference type="Proteomes" id="UP000594905"/>
    </source>
</evidence>
<evidence type="ECO:0000256" key="3">
    <source>
        <dbReference type="ARBA" id="ARBA00022723"/>
    </source>
</evidence>
<evidence type="ECO:0000256" key="5">
    <source>
        <dbReference type="ARBA" id="ARBA00022842"/>
    </source>
</evidence>
<dbReference type="GO" id="GO:0016779">
    <property type="term" value="F:nucleotidyltransferase activity"/>
    <property type="evidence" value="ECO:0007669"/>
    <property type="project" value="UniProtKB-KW"/>
</dbReference>
<dbReference type="GO" id="GO:0046872">
    <property type="term" value="F:metal ion binding"/>
    <property type="evidence" value="ECO:0007669"/>
    <property type="project" value="UniProtKB-KW"/>
</dbReference>
<keyword evidence="2" id="KW-0808">Transferase</keyword>
<dbReference type="Pfam" id="PF12804">
    <property type="entry name" value="NTP_transf_3"/>
    <property type="match status" value="1"/>
</dbReference>